<evidence type="ECO:0000256" key="5">
    <source>
        <dbReference type="ARBA" id="ARBA00022490"/>
    </source>
</evidence>
<dbReference type="Gene3D" id="1.25.40.10">
    <property type="entry name" value="Tetratricopeptide repeat domain"/>
    <property type="match status" value="3"/>
</dbReference>
<dbReference type="FunFam" id="1.25.40.10:FF:000062">
    <property type="entry name" value="Signal recognition particle subunit SRP72"/>
    <property type="match status" value="1"/>
</dbReference>
<name>A0A7N6FD84_ANATE</name>
<dbReference type="InterPro" id="IPR019734">
    <property type="entry name" value="TPR_rpt"/>
</dbReference>
<dbReference type="InterPro" id="IPR011990">
    <property type="entry name" value="TPR-like_helical_dom_sf"/>
</dbReference>
<dbReference type="SUPFAM" id="SSF48452">
    <property type="entry name" value="TPR-like"/>
    <property type="match status" value="2"/>
</dbReference>
<comment type="similarity">
    <text evidence="3 11">Belongs to the SRP72 family.</text>
</comment>
<comment type="function">
    <text evidence="11">Component of the signal recognition particle (SRP) complex, a ribonucleoprotein complex that mediates the cotranslational targeting of secretory and membrane proteins to the endoplasmic reticulum (ER).</text>
</comment>
<dbReference type="SMART" id="SM00028">
    <property type="entry name" value="TPR"/>
    <property type="match status" value="3"/>
</dbReference>
<protein>
    <recommendedName>
        <fullName evidence="4 11">Signal recognition particle subunit SRP72</fullName>
    </recommendedName>
</protein>
<feature type="compositionally biased region" description="Basic residues" evidence="12">
    <location>
        <begin position="522"/>
        <end position="532"/>
    </location>
</feature>
<comment type="subcellular location">
    <subcellularLocation>
        <location evidence="2 11">Cytoplasm</location>
    </subcellularLocation>
    <subcellularLocation>
        <location evidence="1">Endoplasmic reticulum</location>
    </subcellularLocation>
</comment>
<dbReference type="GO" id="GO:0008312">
    <property type="term" value="F:7S RNA binding"/>
    <property type="evidence" value="ECO:0007669"/>
    <property type="project" value="InterPro"/>
</dbReference>
<dbReference type="PIRSF" id="PIRSF038922">
    <property type="entry name" value="SRP72"/>
    <property type="match status" value="1"/>
</dbReference>
<dbReference type="GO" id="GO:0006614">
    <property type="term" value="P:SRP-dependent cotranslational protein targeting to membrane"/>
    <property type="evidence" value="ECO:0007669"/>
    <property type="project" value="UniProtKB-UniRule"/>
</dbReference>
<proteinExistence type="inferred from homology"/>
<evidence type="ECO:0000256" key="3">
    <source>
        <dbReference type="ARBA" id="ARBA00007676"/>
    </source>
</evidence>
<feature type="domain" description="Signal recognition particle SRP72 subunit RNA-binding" evidence="13">
    <location>
        <begin position="501"/>
        <end position="558"/>
    </location>
</feature>
<dbReference type="Pfam" id="PF08492">
    <property type="entry name" value="SRP72"/>
    <property type="match status" value="1"/>
</dbReference>
<reference evidence="14" key="2">
    <citation type="submission" date="2025-08" db="UniProtKB">
        <authorList>
            <consortium name="Ensembl"/>
        </authorList>
    </citation>
    <scope>IDENTIFICATION</scope>
</reference>
<evidence type="ECO:0000256" key="9">
    <source>
        <dbReference type="ARBA" id="ARBA00023135"/>
    </source>
</evidence>
<dbReference type="AlphaFoldDB" id="A0A7N6FD84"/>
<keyword evidence="8" id="KW-0256">Endoplasmic reticulum</keyword>
<dbReference type="PANTHER" id="PTHR14094:SF9">
    <property type="entry name" value="SIGNAL RECOGNITION PARTICLE SUBUNIT SRP72"/>
    <property type="match status" value="1"/>
</dbReference>
<dbReference type="GeneTree" id="ENSGT00390000013264"/>
<keyword evidence="9 11" id="KW-0733">Signal recognition particle</keyword>
<dbReference type="GO" id="GO:0005783">
    <property type="term" value="C:endoplasmic reticulum"/>
    <property type="evidence" value="ECO:0007669"/>
    <property type="project" value="UniProtKB-SubCell"/>
</dbReference>
<evidence type="ECO:0000256" key="7">
    <source>
        <dbReference type="ARBA" id="ARBA00022803"/>
    </source>
</evidence>
<keyword evidence="7" id="KW-0802">TPR repeat</keyword>
<dbReference type="FunFam" id="1.25.40.10:FF:000133">
    <property type="entry name" value="Signal recognition particle subunit SRP72"/>
    <property type="match status" value="1"/>
</dbReference>
<reference evidence="14" key="3">
    <citation type="submission" date="2025-09" db="UniProtKB">
        <authorList>
            <consortium name="Ensembl"/>
        </authorList>
    </citation>
    <scope>IDENTIFICATION</scope>
</reference>
<evidence type="ECO:0000313" key="14">
    <source>
        <dbReference type="Ensembl" id="ENSATEP00000052693.1"/>
    </source>
</evidence>
<dbReference type="Pfam" id="PF17004">
    <property type="entry name" value="SRP_TPR_like"/>
    <property type="match status" value="1"/>
</dbReference>
<feature type="region of interest" description="Disordered" evidence="12">
    <location>
        <begin position="516"/>
        <end position="638"/>
    </location>
</feature>
<dbReference type="Ensembl" id="ENSATET00000038799.2">
    <property type="protein sequence ID" value="ENSATEP00000052693.1"/>
    <property type="gene ID" value="ENSATEG00000006781.3"/>
</dbReference>
<evidence type="ECO:0000256" key="2">
    <source>
        <dbReference type="ARBA" id="ARBA00004496"/>
    </source>
</evidence>
<dbReference type="InterPro" id="IPR013699">
    <property type="entry name" value="Signal_recog_part_SRP72_RNA-bd"/>
</dbReference>
<dbReference type="PANTHER" id="PTHR14094">
    <property type="entry name" value="SIGNAL RECOGNITION PARTICLE 72"/>
    <property type="match status" value="1"/>
</dbReference>
<keyword evidence="10 11" id="KW-0687">Ribonucleoprotein</keyword>
<evidence type="ECO:0000259" key="13">
    <source>
        <dbReference type="Pfam" id="PF08492"/>
    </source>
</evidence>
<evidence type="ECO:0000256" key="6">
    <source>
        <dbReference type="ARBA" id="ARBA00022737"/>
    </source>
</evidence>
<evidence type="ECO:0000256" key="8">
    <source>
        <dbReference type="ARBA" id="ARBA00022824"/>
    </source>
</evidence>
<gene>
    <name evidence="14" type="primary">SRP72</name>
</gene>
<keyword evidence="5 11" id="KW-0963">Cytoplasm</keyword>
<sequence length="638" mass="71193">MASGGVSVASLWTEVNRCGQNGDYTRALKALTKILHENRDDVTALHCKIVCLIQNGSFKEALNVMNTHSKVLGSEVVFEKAYCEYRLNRVESALKTIEGAPEQTDKLKELYGQVLYRLERYNECKSVYTDLIRNSQDEYEEERKTNLAAVVAAMSQWESTPLEDLGLPDSTYELCYNAACTLIGQGQLTEAFNKLRQAEELCRISLADDSDVTEEDIESELAVIHSQMAYIMQLQGRTDEALQLYNQHLHFHKGLIQLEAKVDQNVFDSKKKVKLTNAEGVEHKLAKKQLQAIDFNKALLSMYTNQADQCRKLSSSLQSQNPGHPRPVLIQVAQLCREKQHSKAIELLQQFSDQHPESASGIKLTMAQLYLVQGHVTKACDVLRSIEEFKHKPGMVSALVTMYSHEEDIDSAIDVFKQAIEHYQSEQPGSAVHLALVREAANFKLKYGRKKEAISDLEQLWNFVSSMFLFSLSKHLPSADTMAFNVDVDELENSHGATYVRKKAAKVIGETLPKEQGQVEIKKKKKKKRGKLPKNYDPKATPDPERWLPMRERSYYRGKKKGKKKEQIGKGTQGATAGASAELQASSPPTSPRPGSATGSSAAPASNIIPPRQQKPAASGATRKKAPQKKKKGGKGGW</sequence>
<feature type="compositionally biased region" description="Basic and acidic residues" evidence="12">
    <location>
        <begin position="534"/>
        <end position="555"/>
    </location>
</feature>
<organism evidence="14 15">
    <name type="scientific">Anabas testudineus</name>
    <name type="common">Climbing perch</name>
    <name type="synonym">Anthias testudineus</name>
    <dbReference type="NCBI Taxonomy" id="64144"/>
    <lineage>
        <taxon>Eukaryota</taxon>
        <taxon>Metazoa</taxon>
        <taxon>Chordata</taxon>
        <taxon>Craniata</taxon>
        <taxon>Vertebrata</taxon>
        <taxon>Euteleostomi</taxon>
        <taxon>Actinopterygii</taxon>
        <taxon>Neopterygii</taxon>
        <taxon>Teleostei</taxon>
        <taxon>Neoteleostei</taxon>
        <taxon>Acanthomorphata</taxon>
        <taxon>Anabantaria</taxon>
        <taxon>Anabantiformes</taxon>
        <taxon>Anabantoidei</taxon>
        <taxon>Anabantidae</taxon>
        <taxon>Anabas</taxon>
    </lineage>
</organism>
<evidence type="ECO:0000313" key="15">
    <source>
        <dbReference type="Proteomes" id="UP000265040"/>
    </source>
</evidence>
<evidence type="ECO:0000256" key="1">
    <source>
        <dbReference type="ARBA" id="ARBA00004240"/>
    </source>
</evidence>
<evidence type="ECO:0000256" key="12">
    <source>
        <dbReference type="SAM" id="MobiDB-lite"/>
    </source>
</evidence>
<accession>A0A7N6FD84</accession>
<reference evidence="14" key="1">
    <citation type="submission" date="2021-04" db="EMBL/GenBank/DDBJ databases">
        <authorList>
            <consortium name="Wellcome Sanger Institute Data Sharing"/>
        </authorList>
    </citation>
    <scope>NUCLEOTIDE SEQUENCE [LARGE SCALE GENOMIC DNA]</scope>
</reference>
<dbReference type="InterPro" id="IPR031545">
    <property type="entry name" value="SRP72_TPR-like"/>
</dbReference>
<evidence type="ECO:0000256" key="4">
    <source>
        <dbReference type="ARBA" id="ARBA00018350"/>
    </source>
</evidence>
<keyword evidence="15" id="KW-1185">Reference proteome</keyword>
<evidence type="ECO:0000256" key="11">
    <source>
        <dbReference type="PIRNR" id="PIRNR038922"/>
    </source>
</evidence>
<dbReference type="GO" id="GO:0005786">
    <property type="term" value="C:signal recognition particle, endoplasmic reticulum targeting"/>
    <property type="evidence" value="ECO:0007669"/>
    <property type="project" value="UniProtKB-UniRule"/>
</dbReference>
<feature type="compositionally biased region" description="Low complexity" evidence="12">
    <location>
        <begin position="585"/>
        <end position="606"/>
    </location>
</feature>
<dbReference type="Proteomes" id="UP000265040">
    <property type="component" value="Chromosome 10"/>
</dbReference>
<dbReference type="InterPro" id="IPR026270">
    <property type="entry name" value="SRP72"/>
</dbReference>
<evidence type="ECO:0000256" key="10">
    <source>
        <dbReference type="ARBA" id="ARBA00023274"/>
    </source>
</evidence>
<dbReference type="GO" id="GO:0043022">
    <property type="term" value="F:ribosome binding"/>
    <property type="evidence" value="ECO:0007669"/>
    <property type="project" value="TreeGrafter"/>
</dbReference>
<feature type="compositionally biased region" description="Basic residues" evidence="12">
    <location>
        <begin position="622"/>
        <end position="638"/>
    </location>
</feature>
<keyword evidence="6" id="KW-0677">Repeat</keyword>